<dbReference type="InterPro" id="IPR010753">
    <property type="entry name" value="DUF1330"/>
</dbReference>
<accession>A0AA37SY15</accession>
<dbReference type="Gene3D" id="3.30.70.100">
    <property type="match status" value="1"/>
</dbReference>
<dbReference type="PANTHER" id="PTHR41521">
    <property type="match status" value="1"/>
</dbReference>
<gene>
    <name evidence="2" type="ORF">GCM10007852_07290</name>
</gene>
<sequence length="92" mass="10121">MTAYVVVDLNVNDAEKLAQYSALAAKSIAEYKGEFIAKSPITVLHGGNDFTTKVIIQFPDKGSAEAWYNSHDYQGIIAIRDQAMNSQFHLLG</sequence>
<dbReference type="Proteomes" id="UP001156601">
    <property type="component" value="Unassembled WGS sequence"/>
</dbReference>
<dbReference type="EMBL" id="BSOT01000005">
    <property type="protein sequence ID" value="GLR69821.1"/>
    <property type="molecule type" value="Genomic_DNA"/>
</dbReference>
<protein>
    <recommendedName>
        <fullName evidence="1">DUF1330 domain-containing protein</fullName>
    </recommendedName>
</protein>
<feature type="domain" description="DUF1330" evidence="1">
    <location>
        <begin position="2"/>
        <end position="89"/>
    </location>
</feature>
<dbReference type="InterPro" id="IPR011008">
    <property type="entry name" value="Dimeric_a/b-barrel"/>
</dbReference>
<reference evidence="2" key="1">
    <citation type="journal article" date="2014" name="Int. J. Syst. Evol. Microbiol.">
        <title>Complete genome sequence of Corynebacterium casei LMG S-19264T (=DSM 44701T), isolated from a smear-ripened cheese.</title>
        <authorList>
            <consortium name="US DOE Joint Genome Institute (JGI-PGF)"/>
            <person name="Walter F."/>
            <person name="Albersmeier A."/>
            <person name="Kalinowski J."/>
            <person name="Ruckert C."/>
        </authorList>
    </citation>
    <scope>NUCLEOTIDE SEQUENCE</scope>
    <source>
        <strain evidence="2">NBRC 110023</strain>
    </source>
</reference>
<dbReference type="AlphaFoldDB" id="A0AA37SY15"/>
<evidence type="ECO:0000313" key="3">
    <source>
        <dbReference type="Proteomes" id="UP001156601"/>
    </source>
</evidence>
<proteinExistence type="predicted"/>
<organism evidence="2 3">
    <name type="scientific">Agaribacter marinus</name>
    <dbReference type="NCBI Taxonomy" id="1431249"/>
    <lineage>
        <taxon>Bacteria</taxon>
        <taxon>Pseudomonadati</taxon>
        <taxon>Pseudomonadota</taxon>
        <taxon>Gammaproteobacteria</taxon>
        <taxon>Alteromonadales</taxon>
        <taxon>Alteromonadaceae</taxon>
        <taxon>Agaribacter</taxon>
    </lineage>
</organism>
<dbReference type="SUPFAM" id="SSF54909">
    <property type="entry name" value="Dimeric alpha+beta barrel"/>
    <property type="match status" value="1"/>
</dbReference>
<dbReference type="RefSeq" id="WP_284216130.1">
    <property type="nucleotide sequence ID" value="NZ_BSOT01000005.1"/>
</dbReference>
<evidence type="ECO:0000313" key="2">
    <source>
        <dbReference type="EMBL" id="GLR69821.1"/>
    </source>
</evidence>
<dbReference type="Pfam" id="PF07045">
    <property type="entry name" value="DUF1330"/>
    <property type="match status" value="1"/>
</dbReference>
<keyword evidence="3" id="KW-1185">Reference proteome</keyword>
<name>A0AA37SY15_9ALTE</name>
<comment type="caution">
    <text evidence="2">The sequence shown here is derived from an EMBL/GenBank/DDBJ whole genome shotgun (WGS) entry which is preliminary data.</text>
</comment>
<evidence type="ECO:0000259" key="1">
    <source>
        <dbReference type="Pfam" id="PF07045"/>
    </source>
</evidence>
<dbReference type="PANTHER" id="PTHR41521:SF4">
    <property type="entry name" value="BLR0684 PROTEIN"/>
    <property type="match status" value="1"/>
</dbReference>
<reference evidence="2" key="2">
    <citation type="submission" date="2023-01" db="EMBL/GenBank/DDBJ databases">
        <title>Draft genome sequence of Agaribacter marinus strain NBRC 110023.</title>
        <authorList>
            <person name="Sun Q."/>
            <person name="Mori K."/>
        </authorList>
    </citation>
    <scope>NUCLEOTIDE SEQUENCE</scope>
    <source>
        <strain evidence="2">NBRC 110023</strain>
    </source>
</reference>